<sequence length="270" mass="29775">MSHSRPIHQALRCGLLLLGLLASGAASADQLADIKAVNRIRVAIINGLPNFSYQDPKLGFTGSDVDTAKLLAKDLGVAIDFVYVANADRIDTLLSNKADIILSALSITPERERAISFSVPYSVIALVIGAPKKLQVTGYRDLVGKKVGVGRNTSNGAQLKQNTTGVDIVEYEDEHALLDGYVKRQFDIISAQRADIDEVNRLAPDRPIEEKFIQREFEVAVGIRKSERSLREWINAWVAKNLGNGKLNTIYRRYHGQDLPETVMPKALVR</sequence>
<dbReference type="PANTHER" id="PTHR35936">
    <property type="entry name" value="MEMBRANE-BOUND LYTIC MUREIN TRANSGLYCOSYLASE F"/>
    <property type="match status" value="1"/>
</dbReference>
<dbReference type="SUPFAM" id="SSF53850">
    <property type="entry name" value="Periplasmic binding protein-like II"/>
    <property type="match status" value="1"/>
</dbReference>
<feature type="chain" id="PRO_5047495599" evidence="2">
    <location>
        <begin position="29"/>
        <end position="270"/>
    </location>
</feature>
<proteinExistence type="predicted"/>
<keyword evidence="5" id="KW-1185">Reference proteome</keyword>
<dbReference type="PANTHER" id="PTHR35936:SF17">
    <property type="entry name" value="ARGININE-BINDING EXTRACELLULAR PROTEIN ARTP"/>
    <property type="match status" value="1"/>
</dbReference>
<name>A0ABU6K381_9RHOO</name>
<dbReference type="RefSeq" id="WP_327598845.1">
    <property type="nucleotide sequence ID" value="NZ_JAYXHS010000001.1"/>
</dbReference>
<feature type="domain" description="Solute-binding protein family 3/N-terminal" evidence="3">
    <location>
        <begin position="39"/>
        <end position="258"/>
    </location>
</feature>
<comment type="caution">
    <text evidence="4">The sequence shown here is derived from an EMBL/GenBank/DDBJ whole genome shotgun (WGS) entry which is preliminary data.</text>
</comment>
<dbReference type="Gene3D" id="3.40.190.10">
    <property type="entry name" value="Periplasmic binding protein-like II"/>
    <property type="match status" value="2"/>
</dbReference>
<dbReference type="Pfam" id="PF00497">
    <property type="entry name" value="SBP_bac_3"/>
    <property type="match status" value="1"/>
</dbReference>
<feature type="signal peptide" evidence="2">
    <location>
        <begin position="1"/>
        <end position="28"/>
    </location>
</feature>
<organism evidence="4 5">
    <name type="scientific">Uliginosibacterium silvisoli</name>
    <dbReference type="NCBI Taxonomy" id="3114758"/>
    <lineage>
        <taxon>Bacteria</taxon>
        <taxon>Pseudomonadati</taxon>
        <taxon>Pseudomonadota</taxon>
        <taxon>Betaproteobacteria</taxon>
        <taxon>Rhodocyclales</taxon>
        <taxon>Zoogloeaceae</taxon>
        <taxon>Uliginosibacterium</taxon>
    </lineage>
</organism>
<evidence type="ECO:0000256" key="2">
    <source>
        <dbReference type="SAM" id="SignalP"/>
    </source>
</evidence>
<dbReference type="EMBL" id="JAYXHS010000001">
    <property type="protein sequence ID" value="MEC5385901.1"/>
    <property type="molecule type" value="Genomic_DNA"/>
</dbReference>
<evidence type="ECO:0000259" key="3">
    <source>
        <dbReference type="SMART" id="SM00062"/>
    </source>
</evidence>
<dbReference type="SMART" id="SM00062">
    <property type="entry name" value="PBPb"/>
    <property type="match status" value="1"/>
</dbReference>
<evidence type="ECO:0000313" key="4">
    <source>
        <dbReference type="EMBL" id="MEC5385901.1"/>
    </source>
</evidence>
<keyword evidence="1 2" id="KW-0732">Signal</keyword>
<gene>
    <name evidence="4" type="ORF">VVD49_09205</name>
</gene>
<protein>
    <submittedName>
        <fullName evidence="4">Transporter substrate-binding domain-containing protein</fullName>
    </submittedName>
</protein>
<dbReference type="Proteomes" id="UP001331561">
    <property type="component" value="Unassembled WGS sequence"/>
</dbReference>
<dbReference type="InterPro" id="IPR001638">
    <property type="entry name" value="Solute-binding_3/MltF_N"/>
</dbReference>
<accession>A0ABU6K381</accession>
<reference evidence="4 5" key="1">
    <citation type="submission" date="2024-01" db="EMBL/GenBank/DDBJ databases">
        <title>Uliginosibacterium soil sp. nov.</title>
        <authorList>
            <person name="Lv Y."/>
        </authorList>
    </citation>
    <scope>NUCLEOTIDE SEQUENCE [LARGE SCALE GENOMIC DNA]</scope>
    <source>
        <strain evidence="4 5">H3</strain>
    </source>
</reference>
<evidence type="ECO:0000256" key="1">
    <source>
        <dbReference type="ARBA" id="ARBA00022729"/>
    </source>
</evidence>
<evidence type="ECO:0000313" key="5">
    <source>
        <dbReference type="Proteomes" id="UP001331561"/>
    </source>
</evidence>